<protein>
    <submittedName>
        <fullName evidence="1">Uncharacterized protein</fullName>
    </submittedName>
</protein>
<dbReference type="EMBL" id="CAICTM010001893">
    <property type="protein sequence ID" value="CAB9526823.1"/>
    <property type="molecule type" value="Genomic_DNA"/>
</dbReference>
<evidence type="ECO:0000313" key="2">
    <source>
        <dbReference type="Proteomes" id="UP001153069"/>
    </source>
</evidence>
<dbReference type="AlphaFoldDB" id="A0A9N8HTJ9"/>
<dbReference type="Proteomes" id="UP001153069">
    <property type="component" value="Unassembled WGS sequence"/>
</dbReference>
<sequence>MLSCHDALGGEAPFFFSTPLGPLGTLLLRDDDGDFNLSQLERSPTMISIENFILLSIQRAVSCFQFGMSIMLFTLSFIHNIVGHFATTQDKVVHATWCRGAAIGRGGLHFAN</sequence>
<organism evidence="1 2">
    <name type="scientific">Seminavis robusta</name>
    <dbReference type="NCBI Taxonomy" id="568900"/>
    <lineage>
        <taxon>Eukaryota</taxon>
        <taxon>Sar</taxon>
        <taxon>Stramenopiles</taxon>
        <taxon>Ochrophyta</taxon>
        <taxon>Bacillariophyta</taxon>
        <taxon>Bacillariophyceae</taxon>
        <taxon>Bacillariophycidae</taxon>
        <taxon>Naviculales</taxon>
        <taxon>Naviculaceae</taxon>
        <taxon>Seminavis</taxon>
    </lineage>
</organism>
<name>A0A9N8HTJ9_9STRA</name>
<gene>
    <name evidence="1" type="ORF">SEMRO_1895_G304011.1</name>
</gene>
<proteinExistence type="predicted"/>
<accession>A0A9N8HTJ9</accession>
<comment type="caution">
    <text evidence="1">The sequence shown here is derived from an EMBL/GenBank/DDBJ whole genome shotgun (WGS) entry which is preliminary data.</text>
</comment>
<reference evidence="1" key="1">
    <citation type="submission" date="2020-06" db="EMBL/GenBank/DDBJ databases">
        <authorList>
            <consortium name="Plant Systems Biology data submission"/>
        </authorList>
    </citation>
    <scope>NUCLEOTIDE SEQUENCE</scope>
    <source>
        <strain evidence="1">D6</strain>
    </source>
</reference>
<evidence type="ECO:0000313" key="1">
    <source>
        <dbReference type="EMBL" id="CAB9526823.1"/>
    </source>
</evidence>
<keyword evidence="2" id="KW-1185">Reference proteome</keyword>